<dbReference type="PANTHER" id="PTHR46797">
    <property type="entry name" value="HTH-TYPE TRANSCRIPTIONAL REGULATOR"/>
    <property type="match status" value="1"/>
</dbReference>
<evidence type="ECO:0000256" key="1">
    <source>
        <dbReference type="ARBA" id="ARBA00023125"/>
    </source>
</evidence>
<accession>A0A2M7TFC5</accession>
<dbReference type="GO" id="GO:0003700">
    <property type="term" value="F:DNA-binding transcription factor activity"/>
    <property type="evidence" value="ECO:0007669"/>
    <property type="project" value="TreeGrafter"/>
</dbReference>
<dbReference type="AlphaFoldDB" id="A0A2M7TFC5"/>
<sequence>MMSLGEKIKKRRLELRLSLDELAQKSKVSKAYLSQLETGKSERPSGKVLYNIAAALGISIADLLGKKLLPADQKDMPDNLKKAAVQYNIPENYLKILLAVSMRTSKKEKELNPEDWFYLYETIKRVKEGK</sequence>
<dbReference type="SMART" id="SM00530">
    <property type="entry name" value="HTH_XRE"/>
    <property type="match status" value="1"/>
</dbReference>
<comment type="caution">
    <text evidence="3">The sequence shown here is derived from an EMBL/GenBank/DDBJ whole genome shotgun (WGS) entry which is preliminary data.</text>
</comment>
<organism evidence="3 4">
    <name type="scientific">Candidatus Wolfebacteria bacterium CG_4_10_14_0_2_um_filter_39_18</name>
    <dbReference type="NCBI Taxonomy" id="1975061"/>
    <lineage>
        <taxon>Bacteria</taxon>
        <taxon>Candidatus Wolfeibacteriota</taxon>
    </lineage>
</organism>
<dbReference type="InterPro" id="IPR001387">
    <property type="entry name" value="Cro/C1-type_HTH"/>
</dbReference>
<dbReference type="InterPro" id="IPR050807">
    <property type="entry name" value="TransReg_Diox_bact_type"/>
</dbReference>
<protein>
    <recommendedName>
        <fullName evidence="2">HTH cro/C1-type domain-containing protein</fullName>
    </recommendedName>
</protein>
<evidence type="ECO:0000313" key="4">
    <source>
        <dbReference type="Proteomes" id="UP000230553"/>
    </source>
</evidence>
<evidence type="ECO:0000259" key="2">
    <source>
        <dbReference type="PROSITE" id="PS50943"/>
    </source>
</evidence>
<dbReference type="GO" id="GO:0005829">
    <property type="term" value="C:cytosol"/>
    <property type="evidence" value="ECO:0007669"/>
    <property type="project" value="TreeGrafter"/>
</dbReference>
<dbReference type="SUPFAM" id="SSF47413">
    <property type="entry name" value="lambda repressor-like DNA-binding domains"/>
    <property type="match status" value="1"/>
</dbReference>
<evidence type="ECO:0000313" key="3">
    <source>
        <dbReference type="EMBL" id="PIZ44547.1"/>
    </source>
</evidence>
<dbReference type="GO" id="GO:0003677">
    <property type="term" value="F:DNA binding"/>
    <property type="evidence" value="ECO:0007669"/>
    <property type="project" value="UniProtKB-KW"/>
</dbReference>
<dbReference type="Proteomes" id="UP000230553">
    <property type="component" value="Unassembled WGS sequence"/>
</dbReference>
<dbReference type="PROSITE" id="PS50943">
    <property type="entry name" value="HTH_CROC1"/>
    <property type="match status" value="1"/>
</dbReference>
<dbReference type="EMBL" id="PFNM01000044">
    <property type="protein sequence ID" value="PIZ44547.1"/>
    <property type="molecule type" value="Genomic_DNA"/>
</dbReference>
<proteinExistence type="predicted"/>
<reference evidence="4" key="1">
    <citation type="submission" date="2017-09" db="EMBL/GenBank/DDBJ databases">
        <title>Depth-based differentiation of microbial function through sediment-hosted aquifers and enrichment of novel symbionts in the deep terrestrial subsurface.</title>
        <authorList>
            <person name="Probst A.J."/>
            <person name="Ladd B."/>
            <person name="Jarett J.K."/>
            <person name="Geller-Mcgrath D.E."/>
            <person name="Sieber C.M.K."/>
            <person name="Emerson J.B."/>
            <person name="Anantharaman K."/>
            <person name="Thomas B.C."/>
            <person name="Malmstrom R."/>
            <person name="Stieglmeier M."/>
            <person name="Klingl A."/>
            <person name="Woyke T."/>
            <person name="Ryan C.M."/>
            <person name="Banfield J.F."/>
        </authorList>
    </citation>
    <scope>NUCLEOTIDE SEQUENCE [LARGE SCALE GENOMIC DNA]</scope>
</reference>
<dbReference type="CDD" id="cd00093">
    <property type="entry name" value="HTH_XRE"/>
    <property type="match status" value="1"/>
</dbReference>
<dbReference type="Pfam" id="PF01381">
    <property type="entry name" value="HTH_3"/>
    <property type="match status" value="1"/>
</dbReference>
<name>A0A2M7TFC5_9BACT</name>
<gene>
    <name evidence="3" type="ORF">COY31_02420</name>
</gene>
<feature type="domain" description="HTH cro/C1-type" evidence="2">
    <location>
        <begin position="8"/>
        <end position="63"/>
    </location>
</feature>
<dbReference type="Gene3D" id="1.10.260.40">
    <property type="entry name" value="lambda repressor-like DNA-binding domains"/>
    <property type="match status" value="1"/>
</dbReference>
<dbReference type="InterPro" id="IPR010982">
    <property type="entry name" value="Lambda_DNA-bd_dom_sf"/>
</dbReference>
<dbReference type="PANTHER" id="PTHR46797:SF1">
    <property type="entry name" value="METHYLPHOSPHONATE SYNTHASE"/>
    <property type="match status" value="1"/>
</dbReference>
<keyword evidence="1" id="KW-0238">DNA-binding</keyword>